<dbReference type="InterPro" id="IPR002347">
    <property type="entry name" value="SDR_fam"/>
</dbReference>
<dbReference type="PRINTS" id="PR00081">
    <property type="entry name" value="GDHRDH"/>
</dbReference>
<dbReference type="Gene3D" id="3.40.50.720">
    <property type="entry name" value="NAD(P)-binding Rossmann-like Domain"/>
    <property type="match status" value="1"/>
</dbReference>
<evidence type="ECO:0000256" key="2">
    <source>
        <dbReference type="ARBA" id="ARBA00023002"/>
    </source>
</evidence>
<dbReference type="PANTHER" id="PTHR24322">
    <property type="entry name" value="PKSB"/>
    <property type="match status" value="1"/>
</dbReference>
<name>A0AAF3FKV8_9BILA</name>
<dbReference type="GO" id="GO:0016616">
    <property type="term" value="F:oxidoreductase activity, acting on the CH-OH group of donors, NAD or NADP as acceptor"/>
    <property type="evidence" value="ECO:0007669"/>
    <property type="project" value="TreeGrafter"/>
</dbReference>
<evidence type="ECO:0000313" key="5">
    <source>
        <dbReference type="WBParaSite" id="MBELARI_LOCUS7526"/>
    </source>
</evidence>
<comment type="similarity">
    <text evidence="1 3">Belongs to the short-chain dehydrogenases/reductases (SDR) family.</text>
</comment>
<dbReference type="PRINTS" id="PR00080">
    <property type="entry name" value="SDRFAMILY"/>
</dbReference>
<keyword evidence="2" id="KW-0560">Oxidoreductase</keyword>
<sequence length="285" mass="32143">MLIRILQLYVLIKTISIECLISSLKFFIPIGWYPRKRIQGQTILLTGAANGIGRRLAQKLAKCQTNLILWDVDTKNLERTRLLCQGEGAQIAAYDVDITNQKEVNRALEEIISEFGPIDILINNAGKCSFTKFVDMTRDRLQTQILLNFVAPMMLIKAILPSMMERNHGHIVATCSSRALVGKGIIADYSAEKQALLGLMESLEDEMCLLGKRGIKFTTVCPMLTKTNMTKPLGDRFPLLAPEVVAEYYLDAILCEKRLAVIPRRSILSYWLKCFLPAPVYQLFT</sequence>
<dbReference type="Proteomes" id="UP000887575">
    <property type="component" value="Unassembled WGS sequence"/>
</dbReference>
<proteinExistence type="inferred from homology"/>
<dbReference type="GO" id="GO:0005811">
    <property type="term" value="C:lipid droplet"/>
    <property type="evidence" value="ECO:0007669"/>
    <property type="project" value="TreeGrafter"/>
</dbReference>
<evidence type="ECO:0000256" key="1">
    <source>
        <dbReference type="ARBA" id="ARBA00006484"/>
    </source>
</evidence>
<dbReference type="SUPFAM" id="SSF51735">
    <property type="entry name" value="NAD(P)-binding Rossmann-fold domains"/>
    <property type="match status" value="1"/>
</dbReference>
<evidence type="ECO:0000313" key="4">
    <source>
        <dbReference type="Proteomes" id="UP000887575"/>
    </source>
</evidence>
<dbReference type="WBParaSite" id="MBELARI_LOCUS7526">
    <property type="protein sequence ID" value="MBELARI_LOCUS7526"/>
    <property type="gene ID" value="MBELARI_LOCUS7526"/>
</dbReference>
<dbReference type="InterPro" id="IPR036291">
    <property type="entry name" value="NAD(P)-bd_dom_sf"/>
</dbReference>
<dbReference type="Pfam" id="PF00106">
    <property type="entry name" value="adh_short"/>
    <property type="match status" value="1"/>
</dbReference>
<dbReference type="AlphaFoldDB" id="A0AAF3FKV8"/>
<organism evidence="4 5">
    <name type="scientific">Mesorhabditis belari</name>
    <dbReference type="NCBI Taxonomy" id="2138241"/>
    <lineage>
        <taxon>Eukaryota</taxon>
        <taxon>Metazoa</taxon>
        <taxon>Ecdysozoa</taxon>
        <taxon>Nematoda</taxon>
        <taxon>Chromadorea</taxon>
        <taxon>Rhabditida</taxon>
        <taxon>Rhabditina</taxon>
        <taxon>Rhabditomorpha</taxon>
        <taxon>Rhabditoidea</taxon>
        <taxon>Rhabditidae</taxon>
        <taxon>Mesorhabditinae</taxon>
        <taxon>Mesorhabditis</taxon>
    </lineage>
</organism>
<keyword evidence="4" id="KW-1185">Reference proteome</keyword>
<accession>A0AAF3FKV8</accession>
<protein>
    <submittedName>
        <fullName evidence="5">Uncharacterized protein</fullName>
    </submittedName>
</protein>
<dbReference type="PANTHER" id="PTHR24322:SF736">
    <property type="entry name" value="RETINOL DEHYDROGENASE 10"/>
    <property type="match status" value="1"/>
</dbReference>
<reference evidence="5" key="1">
    <citation type="submission" date="2024-02" db="UniProtKB">
        <authorList>
            <consortium name="WormBaseParasite"/>
        </authorList>
    </citation>
    <scope>IDENTIFICATION</scope>
</reference>
<evidence type="ECO:0000256" key="3">
    <source>
        <dbReference type="RuleBase" id="RU000363"/>
    </source>
</evidence>